<organism evidence="2 3">
    <name type="scientific">Anas platyrhynchos</name>
    <name type="common">Mallard</name>
    <name type="synonym">Anas boschas</name>
    <dbReference type="NCBI Taxonomy" id="8839"/>
    <lineage>
        <taxon>Eukaryota</taxon>
        <taxon>Metazoa</taxon>
        <taxon>Chordata</taxon>
        <taxon>Craniata</taxon>
        <taxon>Vertebrata</taxon>
        <taxon>Euteleostomi</taxon>
        <taxon>Archelosauria</taxon>
        <taxon>Archosauria</taxon>
        <taxon>Dinosauria</taxon>
        <taxon>Saurischia</taxon>
        <taxon>Theropoda</taxon>
        <taxon>Coelurosauria</taxon>
        <taxon>Aves</taxon>
        <taxon>Neognathae</taxon>
        <taxon>Galloanserae</taxon>
        <taxon>Anseriformes</taxon>
        <taxon>Anatidae</taxon>
        <taxon>Anatinae</taxon>
        <taxon>Anas</taxon>
    </lineage>
</organism>
<evidence type="ECO:0000313" key="2">
    <source>
        <dbReference type="EMBL" id="EOB03152.1"/>
    </source>
</evidence>
<name>R0K0K5_ANAPL</name>
<sequence>MALGAVKWMRFNGDFMLDSQFWSLNFPVDYRGEVTKAAEVESFLTFMEPPRSVPFPPYQVKAFSAKEGALNLMQTVPTVWTSREGFNKSSKITGIRVPSASPKRQPPTPASSSSLLQKARKLMPTASAMQKATQSSNRATSKQASCVVYEIPEPMKIICSPLPIAQYKYRVIDNYGEDIRDVFLQAADSPLIKVLLAILELHINIHECKRGEKSKETTEQGLAATALGYRGEPGPDAVLHEPDVGPLRRDLSLGNGARCWDGLTRGL</sequence>
<feature type="region of interest" description="Disordered" evidence="1">
    <location>
        <begin position="91"/>
        <end position="116"/>
    </location>
</feature>
<proteinExistence type="predicted"/>
<evidence type="ECO:0000256" key="1">
    <source>
        <dbReference type="SAM" id="MobiDB-lite"/>
    </source>
</evidence>
<dbReference type="Proteomes" id="UP000296049">
    <property type="component" value="Unassembled WGS sequence"/>
</dbReference>
<gene>
    <name evidence="2" type="ORF">Anapl_17887</name>
</gene>
<protein>
    <submittedName>
        <fullName evidence="2">Uncharacterized protein</fullName>
    </submittedName>
</protein>
<reference evidence="3" key="1">
    <citation type="journal article" date="2013" name="Nat. Genet.">
        <title>The duck genome and transcriptome provide insight into an avian influenza virus reservoir species.</title>
        <authorList>
            <person name="Huang Y."/>
            <person name="Li Y."/>
            <person name="Burt D.W."/>
            <person name="Chen H."/>
            <person name="Zhang Y."/>
            <person name="Qian W."/>
            <person name="Kim H."/>
            <person name="Gan S."/>
            <person name="Zhao Y."/>
            <person name="Li J."/>
            <person name="Yi K."/>
            <person name="Feng H."/>
            <person name="Zhu P."/>
            <person name="Li B."/>
            <person name="Liu Q."/>
            <person name="Fairley S."/>
            <person name="Magor K.E."/>
            <person name="Du Z."/>
            <person name="Hu X."/>
            <person name="Goodman L."/>
            <person name="Tafer H."/>
            <person name="Vignal A."/>
            <person name="Lee T."/>
            <person name="Kim K.W."/>
            <person name="Sheng Z."/>
            <person name="An Y."/>
            <person name="Searle S."/>
            <person name="Herrero J."/>
            <person name="Groenen M.A."/>
            <person name="Crooijmans R.P."/>
            <person name="Faraut T."/>
            <person name="Cai Q."/>
            <person name="Webster R.G."/>
            <person name="Aldridge J.R."/>
            <person name="Warren W.C."/>
            <person name="Bartschat S."/>
            <person name="Kehr S."/>
            <person name="Marz M."/>
            <person name="Stadler P.F."/>
            <person name="Smith J."/>
            <person name="Kraus R.H."/>
            <person name="Zhao Y."/>
            <person name="Ren L."/>
            <person name="Fei J."/>
            <person name="Morisson M."/>
            <person name="Kaiser P."/>
            <person name="Griffin D.K."/>
            <person name="Rao M."/>
            <person name="Pitel F."/>
            <person name="Wang J."/>
            <person name="Li N."/>
        </authorList>
    </citation>
    <scope>NUCLEOTIDE SEQUENCE [LARGE SCALE GENOMIC DNA]</scope>
</reference>
<evidence type="ECO:0000313" key="3">
    <source>
        <dbReference type="Proteomes" id="UP000296049"/>
    </source>
</evidence>
<keyword evidence="3" id="KW-1185">Reference proteome</keyword>
<dbReference type="AlphaFoldDB" id="R0K0K5"/>
<dbReference type="EMBL" id="KB742886">
    <property type="protein sequence ID" value="EOB03152.1"/>
    <property type="molecule type" value="Genomic_DNA"/>
</dbReference>
<accession>R0K0K5</accession>